<feature type="compositionally biased region" description="Basic and acidic residues" evidence="11">
    <location>
        <begin position="173"/>
        <end position="198"/>
    </location>
</feature>
<comment type="cofactor">
    <cofactor evidence="9">
        <name>Zn(2+)</name>
        <dbReference type="ChEBI" id="CHEBI:29105"/>
    </cofactor>
    <text evidence="9">Binds 1 zinc ion per subunit.</text>
</comment>
<dbReference type="Proteomes" id="UP001494588">
    <property type="component" value="Unassembled WGS sequence"/>
</dbReference>
<sequence length="198" mass="22676">MTLTATPVKSVSEDAREIFRAIELIELGARMQLLESELNLSRDRMIRLYRELKGVSPPKGMLPFSADWYLTWMPNIHSSLFFNIYRFLREQARCERLDAITKAYRLYLEHCAGNGLEVVVSLTRAWTMVRFFEANILHMTRCSRCTGMFVAHTLDLQTSRQCGVCQPPSRAGRTREAAKSRETQLDESAHPEVADCVG</sequence>
<evidence type="ECO:0000256" key="3">
    <source>
        <dbReference type="ARBA" id="ARBA00022795"/>
    </source>
</evidence>
<comment type="function">
    <text evidence="9">Functions in complex with FlhD as a master transcriptional regulator that regulates transcription of several flagellar and non-flagellar operons by binding to their promoter region. Activates expression of class 2 flagellar genes, including fliA, which is a flagellum-specific sigma factor that turns on the class 3 genes. Also regulates genes whose products function in a variety of physiological pathways.</text>
</comment>
<reference evidence="12 13" key="1">
    <citation type="submission" date="2024-01" db="EMBL/GenBank/DDBJ databases">
        <title>The diversity of rhizobia nodulating Mimosa spp. in eleven states of Brazil covering several biomes is determined by host plant, location, and edaphic factors.</title>
        <authorList>
            <person name="Rouws L."/>
            <person name="Barauna A."/>
            <person name="Beukes C."/>
            <person name="De Faria S.M."/>
            <person name="Gross E."/>
            <person name="Dos Reis Junior F.B."/>
            <person name="Simon M."/>
            <person name="Maluk M."/>
            <person name="Odee D.W."/>
            <person name="Kenicer G."/>
            <person name="Young J.P.W."/>
            <person name="Reis V.M."/>
            <person name="Zilli J."/>
            <person name="James E.K."/>
        </authorList>
    </citation>
    <scope>NUCLEOTIDE SEQUENCE [LARGE SCALE GENOMIC DNA]</scope>
    <source>
        <strain evidence="12 13">JPY77</strain>
    </source>
</reference>
<evidence type="ECO:0000256" key="1">
    <source>
        <dbReference type="ARBA" id="ARBA00022490"/>
    </source>
</evidence>
<feature type="binding site" evidence="9">
    <location>
        <position position="162"/>
    </location>
    <ligand>
        <name>Zn(2+)</name>
        <dbReference type="ChEBI" id="CHEBI:29105"/>
    </ligand>
</feature>
<organism evidence="12 13">
    <name type="scientific">Paraburkholderia sabiae</name>
    <dbReference type="NCBI Taxonomy" id="273251"/>
    <lineage>
        <taxon>Bacteria</taxon>
        <taxon>Pseudomonadati</taxon>
        <taxon>Pseudomonadota</taxon>
        <taxon>Betaproteobacteria</taxon>
        <taxon>Burkholderiales</taxon>
        <taxon>Burkholderiaceae</taxon>
        <taxon>Paraburkholderia</taxon>
    </lineage>
</organism>
<dbReference type="PIRSF" id="PIRSF003159">
    <property type="entry name" value="FlhC"/>
    <property type="match status" value="1"/>
</dbReference>
<keyword evidence="6 9" id="KW-0238">DNA-binding</keyword>
<dbReference type="EMBL" id="JAZHGC010000006">
    <property type="protein sequence ID" value="MEM5285878.1"/>
    <property type="molecule type" value="Genomic_DNA"/>
</dbReference>
<keyword evidence="7 9" id="KW-0010">Activator</keyword>
<evidence type="ECO:0000256" key="9">
    <source>
        <dbReference type="HAMAP-Rule" id="MF_01891"/>
    </source>
</evidence>
<comment type="subunit">
    <text evidence="9">Heterohexamer composed of two FlhC and four FlhD subunits. Each FlhC binds a FlhD dimer, forming a heterotrimer, and a hexamer assembles by dimerization of two heterotrimers.</text>
</comment>
<accession>A0ABU9Q927</accession>
<dbReference type="RefSeq" id="WP_201647009.1">
    <property type="nucleotide sequence ID" value="NZ_CAJHCS010000001.1"/>
</dbReference>
<evidence type="ECO:0000256" key="5">
    <source>
        <dbReference type="ARBA" id="ARBA00023015"/>
    </source>
</evidence>
<keyword evidence="5 9" id="KW-0805">Transcription regulation</keyword>
<dbReference type="SUPFAM" id="SSF160930">
    <property type="entry name" value="FlhC-like"/>
    <property type="match status" value="1"/>
</dbReference>
<evidence type="ECO:0000256" key="10">
    <source>
        <dbReference type="PIRNR" id="PIRNR003159"/>
    </source>
</evidence>
<evidence type="ECO:0000256" key="4">
    <source>
        <dbReference type="ARBA" id="ARBA00022833"/>
    </source>
</evidence>
<feature type="region of interest" description="Disordered" evidence="11">
    <location>
        <begin position="168"/>
        <end position="198"/>
    </location>
</feature>
<keyword evidence="12" id="KW-0966">Cell projection</keyword>
<evidence type="ECO:0000256" key="6">
    <source>
        <dbReference type="ARBA" id="ARBA00023125"/>
    </source>
</evidence>
<proteinExistence type="inferred from homology"/>
<feature type="binding site" evidence="9">
    <location>
        <position position="142"/>
    </location>
    <ligand>
        <name>Zn(2+)</name>
        <dbReference type="ChEBI" id="CHEBI:29105"/>
    </ligand>
</feature>
<evidence type="ECO:0000313" key="13">
    <source>
        <dbReference type="Proteomes" id="UP001494588"/>
    </source>
</evidence>
<evidence type="ECO:0000256" key="11">
    <source>
        <dbReference type="SAM" id="MobiDB-lite"/>
    </source>
</evidence>
<keyword evidence="1 9" id="KW-0963">Cytoplasm</keyword>
<protein>
    <recommendedName>
        <fullName evidence="9 10">Flagellar transcriptional regulator FlhC</fullName>
    </recommendedName>
</protein>
<evidence type="ECO:0000256" key="8">
    <source>
        <dbReference type="ARBA" id="ARBA00023163"/>
    </source>
</evidence>
<keyword evidence="12" id="KW-0969">Cilium</keyword>
<feature type="binding site" evidence="9">
    <location>
        <position position="145"/>
    </location>
    <ligand>
        <name>Zn(2+)</name>
        <dbReference type="ChEBI" id="CHEBI:29105"/>
    </ligand>
</feature>
<evidence type="ECO:0000313" key="12">
    <source>
        <dbReference type="EMBL" id="MEM5285878.1"/>
    </source>
</evidence>
<keyword evidence="3 9" id="KW-1005">Bacterial flagellum biogenesis</keyword>
<dbReference type="InterPro" id="IPR007944">
    <property type="entry name" value="FlhC"/>
</dbReference>
<evidence type="ECO:0000256" key="7">
    <source>
        <dbReference type="ARBA" id="ARBA00023159"/>
    </source>
</evidence>
<comment type="caution">
    <text evidence="12">The sequence shown here is derived from an EMBL/GenBank/DDBJ whole genome shotgun (WGS) entry which is preliminary data.</text>
</comment>
<keyword evidence="12" id="KW-0282">Flagellum</keyword>
<comment type="subcellular location">
    <subcellularLocation>
        <location evidence="9 10">Cytoplasm</location>
    </subcellularLocation>
</comment>
<keyword evidence="8 9" id="KW-0804">Transcription</keyword>
<evidence type="ECO:0000256" key="2">
    <source>
        <dbReference type="ARBA" id="ARBA00022723"/>
    </source>
</evidence>
<feature type="binding site" evidence="9">
    <location>
        <position position="165"/>
    </location>
    <ligand>
        <name>Zn(2+)</name>
        <dbReference type="ChEBI" id="CHEBI:29105"/>
    </ligand>
</feature>
<dbReference type="HAMAP" id="MF_01891">
    <property type="entry name" value="FhlC"/>
    <property type="match status" value="1"/>
</dbReference>
<comment type="similarity">
    <text evidence="9 10">Belongs to the FlhC family.</text>
</comment>
<dbReference type="Pfam" id="PF05280">
    <property type="entry name" value="FlhC"/>
    <property type="match status" value="1"/>
</dbReference>
<gene>
    <name evidence="9 12" type="primary">flhC</name>
    <name evidence="12" type="ORF">V4C55_09160</name>
</gene>
<name>A0ABU9Q927_9BURK</name>
<keyword evidence="2 9" id="KW-0479">Metal-binding</keyword>
<dbReference type="NCBIfam" id="NF009365">
    <property type="entry name" value="PRK12722.1"/>
    <property type="match status" value="1"/>
</dbReference>
<keyword evidence="13" id="KW-1185">Reference proteome</keyword>
<keyword evidence="4 9" id="KW-0862">Zinc</keyword>